<comment type="similarity">
    <text evidence="2 10 11">Belongs to the ferrochelatase family.</text>
</comment>
<evidence type="ECO:0000256" key="8">
    <source>
        <dbReference type="ARBA" id="ARBA00023244"/>
    </source>
</evidence>
<evidence type="ECO:0000313" key="12">
    <source>
        <dbReference type="EMBL" id="OLO55552.1"/>
    </source>
</evidence>
<dbReference type="EC" id="4.99.1.9" evidence="10"/>
<protein>
    <recommendedName>
        <fullName evidence="10">Coproporphyrin III ferrochelatase</fullName>
        <ecNumber evidence="10">4.99.1.9</ecNumber>
    </recommendedName>
</protein>
<organism evidence="12 13">
    <name type="scientific">Actinomyces oris</name>
    <dbReference type="NCBI Taxonomy" id="544580"/>
    <lineage>
        <taxon>Bacteria</taxon>
        <taxon>Bacillati</taxon>
        <taxon>Actinomycetota</taxon>
        <taxon>Actinomycetes</taxon>
        <taxon>Actinomycetales</taxon>
        <taxon>Actinomycetaceae</taxon>
        <taxon>Actinomyces</taxon>
    </lineage>
</organism>
<keyword evidence="6 10" id="KW-0350">Heme biosynthesis</keyword>
<dbReference type="EMBL" id="MSKM01000004">
    <property type="protein sequence ID" value="OLO55552.1"/>
    <property type="molecule type" value="Genomic_DNA"/>
</dbReference>
<evidence type="ECO:0000256" key="10">
    <source>
        <dbReference type="HAMAP-Rule" id="MF_00323"/>
    </source>
</evidence>
<keyword evidence="7 10" id="KW-0456">Lyase</keyword>
<dbReference type="PANTHER" id="PTHR11108:SF1">
    <property type="entry name" value="FERROCHELATASE, MITOCHONDRIAL"/>
    <property type="match status" value="1"/>
</dbReference>
<gene>
    <name evidence="10" type="primary">cpfC</name>
    <name evidence="12" type="ORF">BKH27_01235</name>
</gene>
<reference evidence="12 13" key="1">
    <citation type="submission" date="2016-12" db="EMBL/GenBank/DDBJ databases">
        <title>Genomic comparison of strains in the 'Actinomyces naeslundii' group.</title>
        <authorList>
            <person name="Mughal S.R."/>
            <person name="Do T."/>
            <person name="Gilbert S.C."/>
            <person name="Witherden E.A."/>
            <person name="Didelot X."/>
            <person name="Beighton D."/>
        </authorList>
    </citation>
    <scope>NUCLEOTIDE SEQUENCE [LARGE SCALE GENOMIC DNA]</scope>
    <source>
        <strain evidence="12 13">MMRCO6-1</strain>
    </source>
</reference>
<dbReference type="NCBIfam" id="TIGR00109">
    <property type="entry name" value="hemH"/>
    <property type="match status" value="1"/>
</dbReference>
<dbReference type="CDD" id="cd03411">
    <property type="entry name" value="Ferrochelatase_N"/>
    <property type="match status" value="1"/>
</dbReference>
<evidence type="ECO:0000256" key="4">
    <source>
        <dbReference type="ARBA" id="ARBA00022723"/>
    </source>
</evidence>
<comment type="caution">
    <text evidence="12">The sequence shown here is derived from an EMBL/GenBank/DDBJ whole genome shotgun (WGS) entry which is preliminary data.</text>
</comment>
<comment type="pathway">
    <text evidence="1 10 11">Porphyrin-containing compound metabolism; protoheme biosynthesis.</text>
</comment>
<keyword evidence="3 10" id="KW-0963">Cytoplasm</keyword>
<keyword evidence="5 10" id="KW-0408">Iron</keyword>
<evidence type="ECO:0000256" key="2">
    <source>
        <dbReference type="ARBA" id="ARBA00007718"/>
    </source>
</evidence>
<comment type="catalytic activity">
    <reaction evidence="9">
        <text>Fe-coproporphyrin III + 2 H(+) = coproporphyrin III + Fe(2+)</text>
        <dbReference type="Rhea" id="RHEA:49572"/>
        <dbReference type="ChEBI" id="CHEBI:15378"/>
        <dbReference type="ChEBI" id="CHEBI:29033"/>
        <dbReference type="ChEBI" id="CHEBI:68438"/>
        <dbReference type="ChEBI" id="CHEBI:131725"/>
        <dbReference type="EC" id="4.99.1.9"/>
    </reaction>
    <physiologicalReaction direction="right-to-left" evidence="9">
        <dbReference type="Rhea" id="RHEA:49574"/>
    </physiologicalReaction>
</comment>
<keyword evidence="4 10" id="KW-0479">Metal-binding</keyword>
<evidence type="ECO:0000256" key="11">
    <source>
        <dbReference type="RuleBase" id="RU000607"/>
    </source>
</evidence>
<evidence type="ECO:0000313" key="13">
    <source>
        <dbReference type="Proteomes" id="UP000185772"/>
    </source>
</evidence>
<dbReference type="PANTHER" id="PTHR11108">
    <property type="entry name" value="FERROCHELATASE"/>
    <property type="match status" value="1"/>
</dbReference>
<evidence type="ECO:0000256" key="7">
    <source>
        <dbReference type="ARBA" id="ARBA00023239"/>
    </source>
</evidence>
<dbReference type="HAMAP" id="MF_00323">
    <property type="entry name" value="Ferrochelatase"/>
    <property type="match status" value="1"/>
</dbReference>
<dbReference type="Pfam" id="PF00762">
    <property type="entry name" value="Ferrochelatase"/>
    <property type="match status" value="1"/>
</dbReference>
<dbReference type="GO" id="GO:0005737">
    <property type="term" value="C:cytoplasm"/>
    <property type="evidence" value="ECO:0007669"/>
    <property type="project" value="UniProtKB-SubCell"/>
</dbReference>
<comment type="function">
    <text evidence="10 11">Involved in coproporphyrin-dependent heme b biosynthesis. Catalyzes the insertion of ferrous iron into coproporphyrin III to form Fe-coproporphyrin III.</text>
</comment>
<evidence type="ECO:0000256" key="3">
    <source>
        <dbReference type="ARBA" id="ARBA00022490"/>
    </source>
</evidence>
<dbReference type="InterPro" id="IPR033659">
    <property type="entry name" value="Ferrochelatase_N"/>
</dbReference>
<comment type="caution">
    <text evidence="10">Lacks conserved residue(s) required for the propagation of feature annotation.</text>
</comment>
<dbReference type="InterPro" id="IPR019772">
    <property type="entry name" value="Ferrochelatase_AS"/>
</dbReference>
<keyword evidence="8 10" id="KW-0627">Porphyrin biosynthesis</keyword>
<dbReference type="RefSeq" id="WP_070660512.1">
    <property type="nucleotide sequence ID" value="NZ_MSKM01000004.1"/>
</dbReference>
<name>A0A1Q8W247_9ACTO</name>
<dbReference type="AlphaFoldDB" id="A0A1Q8W247"/>
<dbReference type="InterPro" id="IPR033644">
    <property type="entry name" value="Ferrochelatase_C"/>
</dbReference>
<feature type="binding site" evidence="10">
    <location>
        <position position="217"/>
    </location>
    <ligand>
        <name>Fe(2+)</name>
        <dbReference type="ChEBI" id="CHEBI:29033"/>
    </ligand>
</feature>
<dbReference type="UniPathway" id="UPA00252"/>
<accession>A0A1Q8W247</accession>
<feature type="binding site" evidence="10">
    <location>
        <position position="298"/>
    </location>
    <ligand>
        <name>Fe(2+)</name>
        <dbReference type="ChEBI" id="CHEBI:29033"/>
    </ligand>
</feature>
<dbReference type="GO" id="GO:0046872">
    <property type="term" value="F:metal ion binding"/>
    <property type="evidence" value="ECO:0007669"/>
    <property type="project" value="UniProtKB-UniRule"/>
</dbReference>
<dbReference type="GO" id="GO:0006783">
    <property type="term" value="P:heme biosynthetic process"/>
    <property type="evidence" value="ECO:0007669"/>
    <property type="project" value="UniProtKB-UniRule"/>
</dbReference>
<comment type="subcellular location">
    <subcellularLocation>
        <location evidence="10 11">Cytoplasm</location>
    </subcellularLocation>
</comment>
<evidence type="ECO:0000256" key="1">
    <source>
        <dbReference type="ARBA" id="ARBA00004744"/>
    </source>
</evidence>
<evidence type="ECO:0000256" key="9">
    <source>
        <dbReference type="ARBA" id="ARBA00024536"/>
    </source>
</evidence>
<dbReference type="GO" id="GO:0004325">
    <property type="term" value="F:ferrochelatase activity"/>
    <property type="evidence" value="ECO:0007669"/>
    <property type="project" value="UniProtKB-UniRule"/>
</dbReference>
<dbReference type="FunFam" id="3.40.50.1400:FF:000002">
    <property type="entry name" value="Ferrochelatase"/>
    <property type="match status" value="1"/>
</dbReference>
<dbReference type="CDD" id="cd00419">
    <property type="entry name" value="Ferrochelatase_C"/>
    <property type="match status" value="1"/>
</dbReference>
<proteinExistence type="inferred from homology"/>
<dbReference type="InterPro" id="IPR001015">
    <property type="entry name" value="Ferrochelatase"/>
</dbReference>
<dbReference type="SUPFAM" id="SSF53800">
    <property type="entry name" value="Chelatase"/>
    <property type="match status" value="1"/>
</dbReference>
<dbReference type="Proteomes" id="UP000185772">
    <property type="component" value="Unassembled WGS sequence"/>
</dbReference>
<dbReference type="Gene3D" id="3.40.50.1400">
    <property type="match status" value="2"/>
</dbReference>
<sequence>MPLSPTAPVPRGADERPALILANLGTPSAPTARAVRPFLREFLSDRRIVETHPLLWRPVLEGIILRVRPRASAAKYATIWRPGEENSRSGSPLMHYSQRQGELLQEELGESVQVRVAMRYGQPALRRVMGELMEAGCHRIALIPLYPQYAASSAGTVVDEAARFILASRNQPELRTIRSFEMAPAYIEALATALEQHWQVHGRPDPAAGERLLLSFHSIPQAMHDAGDPYRAECERTAQLLSRRLDLPEGLAELTFQSVFGPAAWIGPATIDTVRELGRAGCPRLDVICPGFVSDCLETLEEINQLNRETFTTAGGGSFHYVPWGNDSDGAIATLAQQARKVLAGWI</sequence>
<dbReference type="PROSITE" id="PS00534">
    <property type="entry name" value="FERROCHELATASE"/>
    <property type="match status" value="1"/>
</dbReference>
<evidence type="ECO:0000256" key="6">
    <source>
        <dbReference type="ARBA" id="ARBA00023133"/>
    </source>
</evidence>
<evidence type="ECO:0000256" key="5">
    <source>
        <dbReference type="ARBA" id="ARBA00023004"/>
    </source>
</evidence>